<proteinExistence type="predicted"/>
<dbReference type="InterPro" id="IPR043128">
    <property type="entry name" value="Rev_trsase/Diguanyl_cyclase"/>
</dbReference>
<dbReference type="EMBL" id="JAJFAZ020000006">
    <property type="protein sequence ID" value="KAI5324073.1"/>
    <property type="molecule type" value="Genomic_DNA"/>
</dbReference>
<keyword evidence="2" id="KW-0548">Nucleotidyltransferase</keyword>
<dbReference type="FunFam" id="3.10.20.370:FF:000001">
    <property type="entry name" value="Retrovirus-related Pol polyprotein from transposon 17.6-like protein"/>
    <property type="match status" value="1"/>
</dbReference>
<keyword evidence="6" id="KW-0695">RNA-directed DNA polymerase</keyword>
<dbReference type="Gene3D" id="3.10.10.10">
    <property type="entry name" value="HIV Type 1 Reverse Transcriptase, subunit A, domain 1"/>
    <property type="match status" value="1"/>
</dbReference>
<dbReference type="InterPro" id="IPR041373">
    <property type="entry name" value="RT_RNaseH"/>
</dbReference>
<dbReference type="FunFam" id="3.30.70.270:FF:000020">
    <property type="entry name" value="Transposon Tf2-6 polyprotein-like Protein"/>
    <property type="match status" value="1"/>
</dbReference>
<keyword evidence="9" id="KW-1185">Reference proteome</keyword>
<gene>
    <name evidence="8" type="ORF">L3X38_033146</name>
</gene>
<name>A0AAD4VGJ0_PRUDU</name>
<sequence>MATAKTIIDVQNGLLTMIVLGETVQFKVFESLSHPSISIDCCSIDVLDSLVFSKFLLAQSNDPLQYVLSQSQNDFDEEVLMEMVAALEALKPYPSTFSPLIEPLGPSATHLINSVVKPPKLEPKPLPSHLKYAYLAEFETLPVIIASDLTPLEEDKLICVLKEFKSAIGWSITDTKGISPTMSMHRILLEKGAKPTHETQRRLNPHMKEVVRAEVLKLLDVGIIYPISDSKWVSAVHVVPKRNGITVVKNEHKELVQTRSVASWRNQIAIAPEDQDKTIFTCPFGTFAYRRMPFGLCNAPATFQRCMLAIFPDMIERFIEVVMNDFSVFGSSFDNCLNHLSLGIAVDKAKIDLISNMAAPTSVKGVRSFLGHLGFYRRFIKDFSKITHPLCNLLAKDVVFHFDKDCMNAFKTLKHELTSAPIIMAPDWSLPFDLMCDASNYAIGAVLGQRVNKLPHVIHHASRTLNDDQLNYSTTEKELLAVVFALEKFHSYLVVSKVIVYFDNAALRFLLTKKDAKPRLIRWILLLQEFDLEI</sequence>
<dbReference type="Gene3D" id="3.30.70.270">
    <property type="match status" value="1"/>
</dbReference>
<evidence type="ECO:0000256" key="3">
    <source>
        <dbReference type="ARBA" id="ARBA00022722"/>
    </source>
</evidence>
<dbReference type="Pfam" id="PF17917">
    <property type="entry name" value="RT_RNaseH"/>
    <property type="match status" value="1"/>
</dbReference>
<feature type="domain" description="Reverse transcriptase RNase H-like" evidence="7">
    <location>
        <begin position="427"/>
        <end position="530"/>
    </location>
</feature>
<dbReference type="CDD" id="cd01647">
    <property type="entry name" value="RT_LTR"/>
    <property type="match status" value="1"/>
</dbReference>
<dbReference type="GO" id="GO:0016787">
    <property type="term" value="F:hydrolase activity"/>
    <property type="evidence" value="ECO:0007669"/>
    <property type="project" value="UniProtKB-KW"/>
</dbReference>
<keyword evidence="4" id="KW-0255">Endonuclease</keyword>
<keyword evidence="1" id="KW-0808">Transferase</keyword>
<dbReference type="GO" id="GO:0003964">
    <property type="term" value="F:RNA-directed DNA polymerase activity"/>
    <property type="evidence" value="ECO:0007669"/>
    <property type="project" value="UniProtKB-KW"/>
</dbReference>
<evidence type="ECO:0000256" key="4">
    <source>
        <dbReference type="ARBA" id="ARBA00022759"/>
    </source>
</evidence>
<dbReference type="GO" id="GO:0004519">
    <property type="term" value="F:endonuclease activity"/>
    <property type="evidence" value="ECO:0007669"/>
    <property type="project" value="UniProtKB-KW"/>
</dbReference>
<evidence type="ECO:0000256" key="2">
    <source>
        <dbReference type="ARBA" id="ARBA00022695"/>
    </source>
</evidence>
<dbReference type="PANTHER" id="PTHR37984">
    <property type="entry name" value="PROTEIN CBG26694"/>
    <property type="match status" value="1"/>
</dbReference>
<dbReference type="InterPro" id="IPR043502">
    <property type="entry name" value="DNA/RNA_pol_sf"/>
</dbReference>
<evidence type="ECO:0000256" key="6">
    <source>
        <dbReference type="ARBA" id="ARBA00022918"/>
    </source>
</evidence>
<dbReference type="AlphaFoldDB" id="A0AAD4VGJ0"/>
<evidence type="ECO:0000313" key="8">
    <source>
        <dbReference type="EMBL" id="KAI5324073.1"/>
    </source>
</evidence>
<dbReference type="SUPFAM" id="SSF56672">
    <property type="entry name" value="DNA/RNA polymerases"/>
    <property type="match status" value="1"/>
</dbReference>
<dbReference type="InterPro" id="IPR050951">
    <property type="entry name" value="Retrovirus_Pol_polyprotein"/>
</dbReference>
<evidence type="ECO:0000256" key="5">
    <source>
        <dbReference type="ARBA" id="ARBA00022801"/>
    </source>
</evidence>
<dbReference type="PANTHER" id="PTHR37984:SF5">
    <property type="entry name" value="PROTEIN NYNRIN-LIKE"/>
    <property type="match status" value="1"/>
</dbReference>
<evidence type="ECO:0000313" key="9">
    <source>
        <dbReference type="Proteomes" id="UP001054821"/>
    </source>
</evidence>
<evidence type="ECO:0000256" key="1">
    <source>
        <dbReference type="ARBA" id="ARBA00022679"/>
    </source>
</evidence>
<organism evidence="8 9">
    <name type="scientific">Prunus dulcis</name>
    <name type="common">Almond</name>
    <name type="synonym">Amygdalus dulcis</name>
    <dbReference type="NCBI Taxonomy" id="3755"/>
    <lineage>
        <taxon>Eukaryota</taxon>
        <taxon>Viridiplantae</taxon>
        <taxon>Streptophyta</taxon>
        <taxon>Embryophyta</taxon>
        <taxon>Tracheophyta</taxon>
        <taxon>Spermatophyta</taxon>
        <taxon>Magnoliopsida</taxon>
        <taxon>eudicotyledons</taxon>
        <taxon>Gunneridae</taxon>
        <taxon>Pentapetalae</taxon>
        <taxon>rosids</taxon>
        <taxon>fabids</taxon>
        <taxon>Rosales</taxon>
        <taxon>Rosaceae</taxon>
        <taxon>Amygdaloideae</taxon>
        <taxon>Amygdaleae</taxon>
        <taxon>Prunus</taxon>
    </lineage>
</organism>
<keyword evidence="5" id="KW-0378">Hydrolase</keyword>
<reference evidence="8 9" key="1">
    <citation type="journal article" date="2022" name="G3 (Bethesda)">
        <title>Whole-genome sequence and methylome profiling of the almond [Prunus dulcis (Mill.) D.A. Webb] cultivar 'Nonpareil'.</title>
        <authorList>
            <person name="D'Amico-Willman K.M."/>
            <person name="Ouma W.Z."/>
            <person name="Meulia T."/>
            <person name="Sideli G.M."/>
            <person name="Gradziel T.M."/>
            <person name="Fresnedo-Ramirez J."/>
        </authorList>
    </citation>
    <scope>NUCLEOTIDE SEQUENCE [LARGE SCALE GENOMIC DNA]</scope>
    <source>
        <strain evidence="8">Clone GOH B32 T37-40</strain>
    </source>
</reference>
<dbReference type="CDD" id="cd09274">
    <property type="entry name" value="RNase_HI_RT_Ty3"/>
    <property type="match status" value="1"/>
</dbReference>
<comment type="caution">
    <text evidence="8">The sequence shown here is derived from an EMBL/GenBank/DDBJ whole genome shotgun (WGS) entry which is preliminary data.</text>
</comment>
<evidence type="ECO:0000259" key="7">
    <source>
        <dbReference type="Pfam" id="PF17917"/>
    </source>
</evidence>
<accession>A0AAD4VGJ0</accession>
<protein>
    <recommendedName>
        <fullName evidence="7">Reverse transcriptase RNase H-like domain-containing protein</fullName>
    </recommendedName>
</protein>
<keyword evidence="3" id="KW-0540">Nuclease</keyword>
<dbReference type="Proteomes" id="UP001054821">
    <property type="component" value="Chromosome 6"/>
</dbReference>